<name>A0A343LEJ7_CALGL</name>
<keyword evidence="1" id="KW-0472">Membrane</keyword>
<keyword evidence="1" id="KW-1133">Transmembrane helix</keyword>
<dbReference type="EMBL" id="MG001883">
    <property type="protein sequence ID" value="ATN95393.1"/>
    <property type="molecule type" value="Genomic_DNA"/>
</dbReference>
<keyword evidence="1" id="KW-0812">Transmembrane</keyword>
<evidence type="ECO:0000256" key="1">
    <source>
        <dbReference type="SAM" id="Phobius"/>
    </source>
</evidence>
<sequence>MPQMSPMNWFFLFMYFNLAIYLTFIKFHFLSGFFILAKSSVGVTSVSPMLFYI</sequence>
<keyword evidence="2" id="KW-0496">Mitochondrion</keyword>
<accession>A0A343LEJ7</accession>
<reference evidence="2" key="1">
    <citation type="journal article" date="2017" name="Sci. Rep.">
        <title>Mitochondrial genomes of the key zooplankton copepods Arctic Calanus glacialis and North Atlantic Calanus finmarchicus with the longest crustacean non-coding regions.</title>
        <authorList>
            <person name="Weydmann A."/>
            <person name="Przylucka A."/>
            <person name="Lubosny M."/>
            <person name="Walczynska K.S."/>
            <person name="Serrao E.A."/>
            <person name="Pearson G.A."/>
            <person name="Burzynski A."/>
        </authorList>
    </citation>
    <scope>NUCLEOTIDE SEQUENCE</scope>
</reference>
<evidence type="ECO:0000313" key="2">
    <source>
        <dbReference type="EMBL" id="ATN95393.1"/>
    </source>
</evidence>
<geneLocation type="mitochondrion" evidence="2"/>
<feature type="transmembrane region" description="Helical" evidence="1">
    <location>
        <begin position="7"/>
        <end position="27"/>
    </location>
</feature>
<dbReference type="AlphaFoldDB" id="A0A343LEJ7"/>
<gene>
    <name evidence="2" type="primary">ATP8</name>
</gene>
<protein>
    <submittedName>
        <fullName evidence="2">ATP synthase F0 subunit 8</fullName>
    </submittedName>
</protein>
<organism evidence="2">
    <name type="scientific">Calanus glacialis</name>
    <name type="common">Copepod</name>
    <dbReference type="NCBI Taxonomy" id="113644"/>
    <lineage>
        <taxon>Eukaryota</taxon>
        <taxon>Metazoa</taxon>
        <taxon>Ecdysozoa</taxon>
        <taxon>Arthropoda</taxon>
        <taxon>Crustacea</taxon>
        <taxon>Multicrustacea</taxon>
        <taxon>Hexanauplia</taxon>
        <taxon>Copepoda</taxon>
        <taxon>Calanoida</taxon>
        <taxon>Calanidae</taxon>
        <taxon>Calanus</taxon>
    </lineage>
</organism>
<proteinExistence type="predicted"/>